<dbReference type="InterPro" id="IPR036390">
    <property type="entry name" value="WH_DNA-bd_sf"/>
</dbReference>
<comment type="caution">
    <text evidence="3">The sequence shown here is derived from an EMBL/GenBank/DDBJ whole genome shotgun (WGS) entry which is preliminary data.</text>
</comment>
<sequence>MSGSEYGDDSLQEESLGNPDVVTKYKAAAKIVNATLKAIIDGCKPGTKVVDLCETGDRLLNEGVAKEFKGKDIEKGIAVPTCLSLNNCAGHFSPLNDNPLELKEGDLVKIDLGCHIDGYIAQAAHSLVVASDPSAPVTGRAADAILCAQTCFDAAARLMRPGKKASEVAGPLNKIAEAYGCSLVDGVMSYQMNRFVIDGEKAVLQKPLPDTKMDEFEFEEGEVYAIDIIISTGEGKIKMHDEKETTVYKRAMAVTYQLKMKASRELLSEVGKKYPTMLFSLRGIEAKQARFGLVECINHGLLDAYAVSYEKEGEVIAHIKGTVLLMPSGSDRITSAPLQQLQSDKTVEDEAVKALLSTSLKNKKKKKKAAKEGTPMEA</sequence>
<accession>A0A9D4YY20</accession>
<dbReference type="InterPro" id="IPR000994">
    <property type="entry name" value="Pept_M24"/>
</dbReference>
<reference evidence="3" key="2">
    <citation type="submission" date="2020-11" db="EMBL/GenBank/DDBJ databases">
        <authorList>
            <person name="Cecchin M."/>
            <person name="Marcolungo L."/>
            <person name="Rossato M."/>
            <person name="Girolomoni L."/>
            <person name="Cosentino E."/>
            <person name="Cuine S."/>
            <person name="Li-Beisson Y."/>
            <person name="Delledonne M."/>
            <person name="Ballottari M."/>
        </authorList>
    </citation>
    <scope>NUCLEOTIDE SEQUENCE</scope>
    <source>
        <strain evidence="3">211/11P</strain>
        <tissue evidence="3">Whole cell</tissue>
    </source>
</reference>
<gene>
    <name evidence="3" type="ORF">D9Q98_004559</name>
</gene>
<dbReference type="PANTHER" id="PTHR10804:SF11">
    <property type="entry name" value="PROLIFERATION-ASSOCIATED PROTEIN 2G4"/>
    <property type="match status" value="1"/>
</dbReference>
<reference evidence="3" key="1">
    <citation type="journal article" date="2019" name="Plant J.">
        <title>Chlorella vulgaris genome assembly and annotation reveals the molecular basis for metabolic acclimation to high light conditions.</title>
        <authorList>
            <person name="Cecchin M."/>
            <person name="Marcolungo L."/>
            <person name="Rossato M."/>
            <person name="Girolomoni L."/>
            <person name="Cosentino E."/>
            <person name="Cuine S."/>
            <person name="Li-Beisson Y."/>
            <person name="Delledonne M."/>
            <person name="Ballottari M."/>
        </authorList>
    </citation>
    <scope>NUCLEOTIDE SEQUENCE</scope>
    <source>
        <strain evidence="3">211/11P</strain>
    </source>
</reference>
<dbReference type="InterPro" id="IPR047113">
    <property type="entry name" value="PA2G4/ARX1"/>
</dbReference>
<organism evidence="3 4">
    <name type="scientific">Chlorella vulgaris</name>
    <name type="common">Green alga</name>
    <dbReference type="NCBI Taxonomy" id="3077"/>
    <lineage>
        <taxon>Eukaryota</taxon>
        <taxon>Viridiplantae</taxon>
        <taxon>Chlorophyta</taxon>
        <taxon>core chlorophytes</taxon>
        <taxon>Trebouxiophyceae</taxon>
        <taxon>Chlorellales</taxon>
        <taxon>Chlorellaceae</taxon>
        <taxon>Chlorella clade</taxon>
        <taxon>Chlorella</taxon>
    </lineage>
</organism>
<dbReference type="Gene3D" id="3.90.230.10">
    <property type="entry name" value="Creatinase/methionine aminopeptidase superfamily"/>
    <property type="match status" value="1"/>
</dbReference>
<dbReference type="PANTHER" id="PTHR10804">
    <property type="entry name" value="PROTEASE FAMILY M24 METHIONYL AMINOPEPTIDASE, AMINOPEPTIDASE P"/>
    <property type="match status" value="1"/>
</dbReference>
<proteinExistence type="inferred from homology"/>
<dbReference type="Pfam" id="PF00557">
    <property type="entry name" value="Peptidase_M24"/>
    <property type="match status" value="1"/>
</dbReference>
<dbReference type="SUPFAM" id="SSF46785">
    <property type="entry name" value="Winged helix' DNA-binding domain"/>
    <property type="match status" value="1"/>
</dbReference>
<dbReference type="Proteomes" id="UP001055712">
    <property type="component" value="Unassembled WGS sequence"/>
</dbReference>
<evidence type="ECO:0000313" key="3">
    <source>
        <dbReference type="EMBL" id="KAI3431509.1"/>
    </source>
</evidence>
<keyword evidence="4" id="KW-1185">Reference proteome</keyword>
<evidence type="ECO:0000313" key="4">
    <source>
        <dbReference type="Proteomes" id="UP001055712"/>
    </source>
</evidence>
<dbReference type="PRINTS" id="PR00599">
    <property type="entry name" value="MAPEPTIDASE"/>
</dbReference>
<feature type="domain" description="Peptidase M24" evidence="2">
    <location>
        <begin position="24"/>
        <end position="239"/>
    </location>
</feature>
<dbReference type="InterPro" id="IPR004545">
    <property type="entry name" value="PA2G4"/>
</dbReference>
<dbReference type="FunFam" id="1.10.10.10:FF:000029">
    <property type="entry name" value="Proliferation-associated 2G4, a"/>
    <property type="match status" value="1"/>
</dbReference>
<dbReference type="NCBIfam" id="TIGR00495">
    <property type="entry name" value="crvDNA_42K"/>
    <property type="match status" value="1"/>
</dbReference>
<dbReference type="CDD" id="cd01089">
    <property type="entry name" value="PA2G4-like"/>
    <property type="match status" value="1"/>
</dbReference>
<dbReference type="AlphaFoldDB" id="A0A9D4YY20"/>
<dbReference type="InterPro" id="IPR036388">
    <property type="entry name" value="WH-like_DNA-bd_sf"/>
</dbReference>
<dbReference type="InterPro" id="IPR001714">
    <property type="entry name" value="Pept_M24_MAP"/>
</dbReference>
<dbReference type="OrthoDB" id="5876363at2759"/>
<dbReference type="InterPro" id="IPR036005">
    <property type="entry name" value="Creatinase/aminopeptidase-like"/>
</dbReference>
<comment type="similarity">
    <text evidence="1">Belongs to the peptidase M24 family.</text>
</comment>
<dbReference type="SUPFAM" id="SSF55920">
    <property type="entry name" value="Creatinase/aminopeptidase"/>
    <property type="match status" value="1"/>
</dbReference>
<name>A0A9D4YY20_CHLVU</name>
<dbReference type="Gene3D" id="1.10.10.10">
    <property type="entry name" value="Winged helix-like DNA-binding domain superfamily/Winged helix DNA-binding domain"/>
    <property type="match status" value="1"/>
</dbReference>
<dbReference type="EMBL" id="SIDB01000006">
    <property type="protein sequence ID" value="KAI3431509.1"/>
    <property type="molecule type" value="Genomic_DNA"/>
</dbReference>
<evidence type="ECO:0000256" key="1">
    <source>
        <dbReference type="ARBA" id="ARBA00007319"/>
    </source>
</evidence>
<evidence type="ECO:0000259" key="2">
    <source>
        <dbReference type="Pfam" id="PF00557"/>
    </source>
</evidence>
<protein>
    <recommendedName>
        <fullName evidence="2">Peptidase M24 domain-containing protein</fullName>
    </recommendedName>
</protein>